<dbReference type="AlphaFoldDB" id="A0A2M9HA98"/>
<protein>
    <recommendedName>
        <fullName evidence="5">Bacterial extracellular solute-binding protein</fullName>
    </recommendedName>
</protein>
<gene>
    <name evidence="3" type="ORF">CS006_00645</name>
</gene>
<dbReference type="OrthoDB" id="5418945at2"/>
<proteinExistence type="predicted"/>
<keyword evidence="2" id="KW-0472">Membrane</keyword>
<evidence type="ECO:0000256" key="1">
    <source>
        <dbReference type="SAM" id="MobiDB-lite"/>
    </source>
</evidence>
<comment type="caution">
    <text evidence="3">The sequence shown here is derived from an EMBL/GenBank/DDBJ whole genome shotgun (WGS) entry which is preliminary data.</text>
</comment>
<feature type="compositionally biased region" description="Basic and acidic residues" evidence="1">
    <location>
        <begin position="8"/>
        <end position="37"/>
    </location>
</feature>
<organism evidence="3 4">
    <name type="scientific">Bifidobacterium primatium</name>
    <dbReference type="NCBI Taxonomy" id="2045438"/>
    <lineage>
        <taxon>Bacteria</taxon>
        <taxon>Bacillati</taxon>
        <taxon>Actinomycetota</taxon>
        <taxon>Actinomycetes</taxon>
        <taxon>Bifidobacteriales</taxon>
        <taxon>Bifidobacteriaceae</taxon>
        <taxon>Bifidobacterium</taxon>
    </lineage>
</organism>
<evidence type="ECO:0008006" key="5">
    <source>
        <dbReference type="Google" id="ProtNLM"/>
    </source>
</evidence>
<name>A0A2M9HA98_9BIFI</name>
<sequence>MYVADSVRSADGRPDRRDHDARTDRERSLRRRTDQERRPVVKLSKSKIIGLAALLVVVLVLGGVTVLRNWKASTAPKPVKTESVTGYLGGEKITLFEDQEFKNLAARNGLNIDYRKAGSLAMMDADSNGMDYLFPSSKVAVEYGKAKKIDTSGADIVFNSPIVIYTHKQVADGLVKTGMMSKTDGVYRMDMAKAVDALKTNKTWAQVGWSGGYGQFRIDSTDPVKSNSGNEYAALVATVLNGGQPATVQSVQRDQATLQSIFSKSGWMETSSEDSFNQFLTLGVGSKPMMIGYESQVLDVAANQPDAWNQVKDDIVIVYPTPTVWSTHMLIPLDDKGRKLLTLLKSDDMQKLAWQRHGFRSANFTGTDGIKRFKVPGTVDQITAVSELPSNDAMQAIITTLSKGQ</sequence>
<keyword evidence="2" id="KW-1133">Transmembrane helix</keyword>
<reference evidence="3 4" key="1">
    <citation type="submission" date="2017-10" db="EMBL/GenBank/DDBJ databases">
        <title>Draft genome sequences of strains TRE 1, TRE 9, TRE H and TRI 7, isolated from tamarins, belonging to four potential novel Bifidobacterium species.</title>
        <authorList>
            <person name="Mattarelli P."/>
            <person name="Modesto M."/>
            <person name="Puglisi E."/>
            <person name="Morelli L."/>
            <person name="Spezio C."/>
            <person name="Bonetti A."/>
            <person name="Sandri C."/>
        </authorList>
    </citation>
    <scope>NUCLEOTIDE SEQUENCE [LARGE SCALE GENOMIC DNA]</scope>
    <source>
        <strain evidence="4">TRE1</strain>
    </source>
</reference>
<evidence type="ECO:0000256" key="2">
    <source>
        <dbReference type="SAM" id="Phobius"/>
    </source>
</evidence>
<accession>A0A2M9HA98</accession>
<feature type="transmembrane region" description="Helical" evidence="2">
    <location>
        <begin position="48"/>
        <end position="67"/>
    </location>
</feature>
<evidence type="ECO:0000313" key="4">
    <source>
        <dbReference type="Proteomes" id="UP000229095"/>
    </source>
</evidence>
<dbReference type="Proteomes" id="UP000229095">
    <property type="component" value="Unassembled WGS sequence"/>
</dbReference>
<keyword evidence="2" id="KW-0812">Transmembrane</keyword>
<evidence type="ECO:0000313" key="3">
    <source>
        <dbReference type="EMBL" id="PJM73732.1"/>
    </source>
</evidence>
<keyword evidence="4" id="KW-1185">Reference proteome</keyword>
<dbReference type="EMBL" id="PEBI01000001">
    <property type="protein sequence ID" value="PJM73732.1"/>
    <property type="molecule type" value="Genomic_DNA"/>
</dbReference>
<feature type="region of interest" description="Disordered" evidence="1">
    <location>
        <begin position="1"/>
        <end position="37"/>
    </location>
</feature>